<dbReference type="AlphaFoldDB" id="A0AAD4Q9X7"/>
<feature type="compositionally biased region" description="Low complexity" evidence="1">
    <location>
        <begin position="233"/>
        <end position="260"/>
    </location>
</feature>
<dbReference type="EMBL" id="JAKELL010000035">
    <property type="protein sequence ID" value="KAH8989687.1"/>
    <property type="molecule type" value="Genomic_DNA"/>
</dbReference>
<gene>
    <name evidence="2" type="ORF">EDB92DRAFT_2001702</name>
</gene>
<evidence type="ECO:0000256" key="1">
    <source>
        <dbReference type="SAM" id="MobiDB-lite"/>
    </source>
</evidence>
<name>A0AAD4Q9X7_9AGAM</name>
<protein>
    <submittedName>
        <fullName evidence="2">Uncharacterized protein</fullName>
    </submittedName>
</protein>
<feature type="compositionally biased region" description="Polar residues" evidence="1">
    <location>
        <begin position="272"/>
        <end position="284"/>
    </location>
</feature>
<proteinExistence type="predicted"/>
<accession>A0AAD4Q9X7</accession>
<feature type="region of interest" description="Disordered" evidence="1">
    <location>
        <begin position="155"/>
        <end position="261"/>
    </location>
</feature>
<feature type="compositionally biased region" description="Pro residues" evidence="1">
    <location>
        <begin position="216"/>
        <end position="232"/>
    </location>
</feature>
<reference evidence="2" key="1">
    <citation type="submission" date="2022-01" db="EMBL/GenBank/DDBJ databases">
        <title>Comparative genomics reveals a dynamic genome evolution in the ectomycorrhizal milk-cap (Lactarius) mushrooms.</title>
        <authorList>
            <consortium name="DOE Joint Genome Institute"/>
            <person name="Lebreton A."/>
            <person name="Tang N."/>
            <person name="Kuo A."/>
            <person name="LaButti K."/>
            <person name="Drula E."/>
            <person name="Barry K."/>
            <person name="Clum A."/>
            <person name="Lipzen A."/>
            <person name="Mousain D."/>
            <person name="Ng V."/>
            <person name="Wang R."/>
            <person name="Wang X."/>
            <person name="Dai Y."/>
            <person name="Henrissat B."/>
            <person name="Grigoriev I.V."/>
            <person name="Guerin-Laguette A."/>
            <person name="Yu F."/>
            <person name="Martin F.M."/>
        </authorList>
    </citation>
    <scope>NUCLEOTIDE SEQUENCE</scope>
    <source>
        <strain evidence="2">QP</strain>
    </source>
</reference>
<evidence type="ECO:0000313" key="2">
    <source>
        <dbReference type="EMBL" id="KAH8989687.1"/>
    </source>
</evidence>
<keyword evidence="3" id="KW-1185">Reference proteome</keyword>
<feature type="region of interest" description="Disordered" evidence="1">
    <location>
        <begin position="272"/>
        <end position="291"/>
    </location>
</feature>
<comment type="caution">
    <text evidence="2">The sequence shown here is derived from an EMBL/GenBank/DDBJ whole genome shotgun (WGS) entry which is preliminary data.</text>
</comment>
<feature type="non-terminal residue" evidence="2">
    <location>
        <position position="469"/>
    </location>
</feature>
<organism evidence="2 3">
    <name type="scientific">Lactarius akahatsu</name>
    <dbReference type="NCBI Taxonomy" id="416441"/>
    <lineage>
        <taxon>Eukaryota</taxon>
        <taxon>Fungi</taxon>
        <taxon>Dikarya</taxon>
        <taxon>Basidiomycota</taxon>
        <taxon>Agaricomycotina</taxon>
        <taxon>Agaricomycetes</taxon>
        <taxon>Russulales</taxon>
        <taxon>Russulaceae</taxon>
        <taxon>Lactarius</taxon>
    </lineage>
</organism>
<dbReference type="Proteomes" id="UP001201163">
    <property type="component" value="Unassembled WGS sequence"/>
</dbReference>
<evidence type="ECO:0000313" key="3">
    <source>
        <dbReference type="Proteomes" id="UP001201163"/>
    </source>
</evidence>
<sequence>QRDDSWFILASNELGVPESVVREYAKEGDSLSLAILIHIARRQLTHYRISCSLVTRFSEVLNAASKFDAKNTLPELQREFCALWCQIVLKARNNNDRTITWKVLAPIRSIYLALHQGTDAAPTRFSETTGDQDRILSNPKSYPLCDVFGHPSDSTPHIHDVSSSTTLACATPPHKDAALAPTSPASPDTPSSFEPAPPRVDESPRVPVTSDITVPDPAPETSPSTPPLPPTSGPVSPQDNADPPTASNAPSLSSSASSNPVLDNILPTGLILSSNSPMTRSGPSPSHPESYLSVKITTAPPGPTSTPDLGVAAEGDGSAKPGLRRKGILLTPPRFDGVCNEYWLLGPLVDVEHLAESKLWSNFKMGGNVVAGRHTRRKLPGGAGLVSKVDIGVWSGERRCEIENGRPGPSSTAASYHTLNNRGPTAILSPVVVLFRIKSDRDVAIASSATSCAAHDATSSERTCVRLQR</sequence>
<feature type="compositionally biased region" description="Low complexity" evidence="1">
    <location>
        <begin position="178"/>
        <end position="192"/>
    </location>
</feature>